<reference evidence="3" key="1">
    <citation type="submission" date="2013-09" db="EMBL/GenBank/DDBJ databases">
        <title>The Genome Sequence of Anopheles culicifacies species A.</title>
        <authorList>
            <consortium name="The Broad Institute Genomics Platform"/>
            <person name="Neafsey D.E."/>
            <person name="Besansky N."/>
            <person name="Howell P."/>
            <person name="Walton C."/>
            <person name="Young S.K."/>
            <person name="Zeng Q."/>
            <person name="Gargeya S."/>
            <person name="Fitzgerald M."/>
            <person name="Haas B."/>
            <person name="Abouelleil A."/>
            <person name="Allen A.W."/>
            <person name="Alvarado L."/>
            <person name="Arachchi H.M."/>
            <person name="Berlin A.M."/>
            <person name="Chapman S.B."/>
            <person name="Gainer-Dewar J."/>
            <person name="Goldberg J."/>
            <person name="Griggs A."/>
            <person name="Gujja S."/>
            <person name="Hansen M."/>
            <person name="Howarth C."/>
            <person name="Imamovic A."/>
            <person name="Ireland A."/>
            <person name="Larimer J."/>
            <person name="McCowan C."/>
            <person name="Murphy C."/>
            <person name="Pearson M."/>
            <person name="Poon T.W."/>
            <person name="Priest M."/>
            <person name="Roberts A."/>
            <person name="Saif S."/>
            <person name="Shea T."/>
            <person name="Sisk P."/>
            <person name="Sykes S."/>
            <person name="Wortman J."/>
            <person name="Nusbaum C."/>
            <person name="Birren B."/>
        </authorList>
    </citation>
    <scope>NUCLEOTIDE SEQUENCE [LARGE SCALE GENOMIC DNA]</scope>
    <source>
        <strain evidence="3">A-37</strain>
    </source>
</reference>
<evidence type="ECO:0000313" key="3">
    <source>
        <dbReference type="Proteomes" id="UP000075883"/>
    </source>
</evidence>
<dbReference type="AlphaFoldDB" id="A0A182M8V6"/>
<reference evidence="2" key="2">
    <citation type="submission" date="2020-05" db="UniProtKB">
        <authorList>
            <consortium name="EnsemblMetazoa"/>
        </authorList>
    </citation>
    <scope>IDENTIFICATION</scope>
    <source>
        <strain evidence="2">A-37</strain>
    </source>
</reference>
<dbReference type="VEuPathDB" id="VectorBase:ACUA012343"/>
<dbReference type="EnsemblMetazoa" id="ACUA012343-RA">
    <property type="protein sequence ID" value="ACUA012343-PA"/>
    <property type="gene ID" value="ACUA012343"/>
</dbReference>
<proteinExistence type="predicted"/>
<accession>A0A182M8V6</accession>
<dbReference type="EMBL" id="AXCM01000307">
    <property type="status" value="NOT_ANNOTATED_CDS"/>
    <property type="molecule type" value="Genomic_DNA"/>
</dbReference>
<sequence>MIIITGSTSNGDGDLPTSTSEDDEQHQMEQFGYGARNGSVGTMEEGTSLELSPVVEGVPLDEEEEEEEETEDSADISGGDISTEDPQLANGATYQLDLDQKCTSDDEDSLLIDGKLRNLISFCNSIVIHKKENCELDLLSPYGLTDETTTTANTESHKPSRLDFPRGRSISCHDLDQLVITSPETVECAV</sequence>
<name>A0A182M8V6_9DIPT</name>
<feature type="region of interest" description="Disordered" evidence="1">
    <location>
        <begin position="1"/>
        <end position="87"/>
    </location>
</feature>
<evidence type="ECO:0000256" key="1">
    <source>
        <dbReference type="SAM" id="MobiDB-lite"/>
    </source>
</evidence>
<feature type="compositionally biased region" description="Acidic residues" evidence="1">
    <location>
        <begin position="59"/>
        <end position="74"/>
    </location>
</feature>
<organism evidence="2 3">
    <name type="scientific">Anopheles culicifacies</name>
    <dbReference type="NCBI Taxonomy" id="139723"/>
    <lineage>
        <taxon>Eukaryota</taxon>
        <taxon>Metazoa</taxon>
        <taxon>Ecdysozoa</taxon>
        <taxon>Arthropoda</taxon>
        <taxon>Hexapoda</taxon>
        <taxon>Insecta</taxon>
        <taxon>Pterygota</taxon>
        <taxon>Neoptera</taxon>
        <taxon>Endopterygota</taxon>
        <taxon>Diptera</taxon>
        <taxon>Nematocera</taxon>
        <taxon>Culicoidea</taxon>
        <taxon>Culicidae</taxon>
        <taxon>Anophelinae</taxon>
        <taxon>Anopheles</taxon>
        <taxon>culicifacies species complex</taxon>
    </lineage>
</organism>
<dbReference type="Proteomes" id="UP000075883">
    <property type="component" value="Unassembled WGS sequence"/>
</dbReference>
<evidence type="ECO:0000313" key="2">
    <source>
        <dbReference type="EnsemblMetazoa" id="ACUA012343-PA"/>
    </source>
</evidence>
<keyword evidence="3" id="KW-1185">Reference proteome</keyword>
<protein>
    <submittedName>
        <fullName evidence="2">Uncharacterized protein</fullName>
    </submittedName>
</protein>
<feature type="compositionally biased region" description="Polar residues" evidence="1">
    <location>
        <begin position="1"/>
        <end position="19"/>
    </location>
</feature>